<evidence type="ECO:0000256" key="1">
    <source>
        <dbReference type="SAM" id="MobiDB-lite"/>
    </source>
</evidence>
<reference evidence="2" key="1">
    <citation type="submission" date="2022-10" db="EMBL/GenBank/DDBJ databases">
        <authorList>
            <person name="Chen Y."/>
            <person name="Dougan E. K."/>
            <person name="Chan C."/>
            <person name="Rhodes N."/>
            <person name="Thang M."/>
        </authorList>
    </citation>
    <scope>NUCLEOTIDE SEQUENCE</scope>
</reference>
<gene>
    <name evidence="2" type="ORF">C1SCF055_LOCUS17172</name>
</gene>
<dbReference type="InterPro" id="IPR036034">
    <property type="entry name" value="PDZ_sf"/>
</dbReference>
<dbReference type="AlphaFoldDB" id="A0A9P1FXS2"/>
<evidence type="ECO:0000313" key="4">
    <source>
        <dbReference type="EMBL" id="CAL4777469.1"/>
    </source>
</evidence>
<dbReference type="EMBL" id="CAMXCT010001446">
    <property type="protein sequence ID" value="CAI3990157.1"/>
    <property type="molecule type" value="Genomic_DNA"/>
</dbReference>
<reference evidence="3" key="2">
    <citation type="submission" date="2024-04" db="EMBL/GenBank/DDBJ databases">
        <authorList>
            <person name="Chen Y."/>
            <person name="Shah S."/>
            <person name="Dougan E. K."/>
            <person name="Thang M."/>
            <person name="Chan C."/>
        </authorList>
    </citation>
    <scope>NUCLEOTIDE SEQUENCE [LARGE SCALE GENOMIC DNA]</scope>
</reference>
<feature type="region of interest" description="Disordered" evidence="1">
    <location>
        <begin position="1"/>
        <end position="26"/>
    </location>
</feature>
<name>A0A9P1FXS2_9DINO</name>
<evidence type="ECO:0000313" key="2">
    <source>
        <dbReference type="EMBL" id="CAI3990157.1"/>
    </source>
</evidence>
<protein>
    <submittedName>
        <fullName evidence="4">PDZ domain-containing protein</fullName>
    </submittedName>
</protein>
<dbReference type="InterPro" id="IPR000048">
    <property type="entry name" value="IQ_motif_EF-hand-BS"/>
</dbReference>
<dbReference type="Pfam" id="PF00612">
    <property type="entry name" value="IQ"/>
    <property type="match status" value="1"/>
</dbReference>
<dbReference type="SUPFAM" id="SSF50156">
    <property type="entry name" value="PDZ domain-like"/>
    <property type="match status" value="1"/>
</dbReference>
<dbReference type="PROSITE" id="PS50096">
    <property type="entry name" value="IQ"/>
    <property type="match status" value="1"/>
</dbReference>
<dbReference type="EMBL" id="CAMXCT020001446">
    <property type="protein sequence ID" value="CAL1143532.1"/>
    <property type="molecule type" value="Genomic_DNA"/>
</dbReference>
<accession>A0A9P1FXS2</accession>
<organism evidence="2">
    <name type="scientific">Cladocopium goreaui</name>
    <dbReference type="NCBI Taxonomy" id="2562237"/>
    <lineage>
        <taxon>Eukaryota</taxon>
        <taxon>Sar</taxon>
        <taxon>Alveolata</taxon>
        <taxon>Dinophyceae</taxon>
        <taxon>Suessiales</taxon>
        <taxon>Symbiodiniaceae</taxon>
        <taxon>Cladocopium</taxon>
    </lineage>
</organism>
<dbReference type="EMBL" id="CAMXCT030001446">
    <property type="protein sequence ID" value="CAL4777469.1"/>
    <property type="molecule type" value="Genomic_DNA"/>
</dbReference>
<keyword evidence="5" id="KW-1185">Reference proteome</keyword>
<evidence type="ECO:0000313" key="5">
    <source>
        <dbReference type="Proteomes" id="UP001152797"/>
    </source>
</evidence>
<comment type="caution">
    <text evidence="2">The sequence shown here is derived from an EMBL/GenBank/DDBJ whole genome shotgun (WGS) entry which is preliminary data.</text>
</comment>
<proteinExistence type="predicted"/>
<dbReference type="Proteomes" id="UP001152797">
    <property type="component" value="Unassembled WGS sequence"/>
</dbReference>
<sequence length="274" mass="30582">MSSTGVALTPGGVHRMKAGTSPASAEREAAVRLQRAIRKIRKIRHGAAAKAAMSPGEIFSMTMPMRRVDFGLYEFPAFALLSSRVVLVSSVKKSSLAAYFGLQWGDMLMQLQDRSADDWTWRDLRALQLRKTTETTDMDTTCALRSSGATGGAERARWSFAKGSREDREEMAAVRLQSLWRGHRVRSCHGHRPPIVAEAAPVEDEIQPLLVISTAELQHLCLQELPAFSHWLSRLYVVYQVGPRSDGSEQLLVLSDGAIRTNLDQFRSIWDTLW</sequence>
<evidence type="ECO:0000313" key="3">
    <source>
        <dbReference type="EMBL" id="CAL1143532.1"/>
    </source>
</evidence>